<evidence type="ECO:0000313" key="3">
    <source>
        <dbReference type="Proteomes" id="UP000887567"/>
    </source>
</evidence>
<dbReference type="OrthoDB" id="5963908at2759"/>
<organism evidence="2 3">
    <name type="scientific">Exaiptasia diaphana</name>
    <name type="common">Tropical sea anemone</name>
    <name type="synonym">Aiptasia pulchella</name>
    <dbReference type="NCBI Taxonomy" id="2652724"/>
    <lineage>
        <taxon>Eukaryota</taxon>
        <taxon>Metazoa</taxon>
        <taxon>Cnidaria</taxon>
        <taxon>Anthozoa</taxon>
        <taxon>Hexacorallia</taxon>
        <taxon>Actiniaria</taxon>
        <taxon>Aiptasiidae</taxon>
        <taxon>Exaiptasia</taxon>
    </lineage>
</organism>
<protein>
    <recommendedName>
        <fullName evidence="1">Apple domain-containing protein</fullName>
    </recommendedName>
</protein>
<feature type="domain" description="Apple" evidence="1">
    <location>
        <begin position="20"/>
        <end position="105"/>
    </location>
</feature>
<dbReference type="InterPro" id="IPR003609">
    <property type="entry name" value="Pan_app"/>
</dbReference>
<dbReference type="PROSITE" id="PS50948">
    <property type="entry name" value="PAN"/>
    <property type="match status" value="1"/>
</dbReference>
<reference evidence="2" key="1">
    <citation type="submission" date="2022-11" db="UniProtKB">
        <authorList>
            <consortium name="EnsemblMetazoa"/>
        </authorList>
    </citation>
    <scope>IDENTIFICATION</scope>
</reference>
<proteinExistence type="predicted"/>
<dbReference type="RefSeq" id="XP_028518886.1">
    <property type="nucleotide sequence ID" value="XM_028663085.1"/>
</dbReference>
<dbReference type="GeneID" id="114576435"/>
<dbReference type="KEGG" id="epa:114576435"/>
<dbReference type="Pfam" id="PF00024">
    <property type="entry name" value="PAN_1"/>
    <property type="match status" value="1"/>
</dbReference>
<dbReference type="EnsemblMetazoa" id="XM_028663085.1">
    <property type="protein sequence ID" value="XP_028518886.1"/>
    <property type="gene ID" value="LOC114576435"/>
</dbReference>
<dbReference type="AlphaFoldDB" id="A0A913YXS3"/>
<name>A0A913YXS3_EXADI</name>
<sequence length="128" mass="14815">MATNREGRKWLIMNISFHPCVLGTSYKLMYSDTIDNHAIVGPLLKSINTNNDNDCKDACFMHVPDVCYMFNYYPQTKKCELFYKDRVTEYKVEKRNGCYFKTRECEVNPCLGGKRCYSLGDQSSTSCV</sequence>
<keyword evidence="3" id="KW-1185">Reference proteome</keyword>
<dbReference type="Proteomes" id="UP000887567">
    <property type="component" value="Unplaced"/>
</dbReference>
<dbReference type="Gene3D" id="3.50.4.10">
    <property type="entry name" value="Hepatocyte Growth Factor"/>
    <property type="match status" value="1"/>
</dbReference>
<evidence type="ECO:0000259" key="1">
    <source>
        <dbReference type="PROSITE" id="PS50948"/>
    </source>
</evidence>
<accession>A0A913YXS3</accession>
<evidence type="ECO:0000313" key="2">
    <source>
        <dbReference type="EnsemblMetazoa" id="XP_028518886.1"/>
    </source>
</evidence>
<dbReference type="SUPFAM" id="SSF57414">
    <property type="entry name" value="Hairpin loop containing domain-like"/>
    <property type="match status" value="1"/>
</dbReference>